<evidence type="ECO:0000256" key="1">
    <source>
        <dbReference type="SAM" id="MobiDB-lite"/>
    </source>
</evidence>
<dbReference type="InterPro" id="IPR017008">
    <property type="entry name" value="UCP032817-like"/>
</dbReference>
<dbReference type="EMBL" id="PPSX01000006">
    <property type="protein sequence ID" value="RZQ54903.1"/>
    <property type="molecule type" value="Genomic_DNA"/>
</dbReference>
<dbReference type="PIRSF" id="PIRSF032817">
    <property type="entry name" value="UCP032817"/>
    <property type="match status" value="1"/>
</dbReference>
<keyword evidence="2" id="KW-0812">Transmembrane</keyword>
<dbReference type="RefSeq" id="WP_130253903.1">
    <property type="nucleotide sequence ID" value="NZ_PPSX01000006.1"/>
</dbReference>
<feature type="region of interest" description="Disordered" evidence="1">
    <location>
        <begin position="204"/>
        <end position="227"/>
    </location>
</feature>
<dbReference type="AlphaFoldDB" id="A0A4Q7IR19"/>
<evidence type="ECO:0000313" key="4">
    <source>
        <dbReference type="Proteomes" id="UP000291338"/>
    </source>
</evidence>
<comment type="caution">
    <text evidence="3">The sequence shown here is derived from an EMBL/GenBank/DDBJ whole genome shotgun (WGS) entry which is preliminary data.</text>
</comment>
<keyword evidence="2" id="KW-1133">Transmembrane helix</keyword>
<protein>
    <submittedName>
        <fullName evidence="3">Uncharacterized protein</fullName>
    </submittedName>
</protein>
<dbReference type="Proteomes" id="UP000291338">
    <property type="component" value="Unassembled WGS sequence"/>
</dbReference>
<accession>A0A4Q7IR19</accession>
<evidence type="ECO:0000256" key="2">
    <source>
        <dbReference type="SAM" id="Phobius"/>
    </source>
</evidence>
<evidence type="ECO:0000313" key="3">
    <source>
        <dbReference type="EMBL" id="RZQ54903.1"/>
    </source>
</evidence>
<name>A0A4Q7IR19_9GAMM</name>
<keyword evidence="2" id="KW-0472">Membrane</keyword>
<proteinExistence type="predicted"/>
<sequence length="227" mass="24594">MEAFILIGAVLITVLLIIAYKIKSRQLLRRKSHIINFAIPSKVLQTVKSRYPHLTDSQLNTVESGLREWFHINLMAKGRAVSMPSQVIDVAWHELILFTKFYEEFCQKAFGRFLHHHPAEAMSSTHAAQQGIKTAWQLACEKEQISSIKPARLPLIFAIDALLEIEDGFKYALNCRTDSKDNYCATHISCSSVSCGSATNSNSGGDTSAGGDSGGGGCSGGGCGGGS</sequence>
<feature type="transmembrane region" description="Helical" evidence="2">
    <location>
        <begin position="6"/>
        <end position="22"/>
    </location>
</feature>
<gene>
    <name evidence="3" type="ORF">C1E23_01625</name>
</gene>
<organism evidence="3 4">
    <name type="scientific">Pseudoalteromonas phenolica</name>
    <dbReference type="NCBI Taxonomy" id="161398"/>
    <lineage>
        <taxon>Bacteria</taxon>
        <taxon>Pseudomonadati</taxon>
        <taxon>Pseudomonadota</taxon>
        <taxon>Gammaproteobacteria</taxon>
        <taxon>Alteromonadales</taxon>
        <taxon>Pseudoalteromonadaceae</taxon>
        <taxon>Pseudoalteromonas</taxon>
    </lineage>
</organism>
<feature type="compositionally biased region" description="Gly residues" evidence="1">
    <location>
        <begin position="207"/>
        <end position="227"/>
    </location>
</feature>
<reference evidence="3 4" key="1">
    <citation type="submission" date="2018-01" db="EMBL/GenBank/DDBJ databases">
        <title>Co-occurrence of chitin degradation, pigmentation and bioactivity in marine Pseudoalteromonas.</title>
        <authorList>
            <person name="Paulsen S."/>
            <person name="Gram L."/>
            <person name="Machado H."/>
        </authorList>
    </citation>
    <scope>NUCLEOTIDE SEQUENCE [LARGE SCALE GENOMIC DNA]</scope>
    <source>
        <strain evidence="3 4">S3898</strain>
    </source>
</reference>